<protein>
    <submittedName>
        <fullName evidence="2">Helix-turn-helix domain</fullName>
    </submittedName>
</protein>
<gene>
    <name evidence="2" type="ORF">NCTC11343_01934</name>
</gene>
<organism evidence="2 3">
    <name type="scientific">Sphingobacterium multivorum</name>
    <dbReference type="NCBI Taxonomy" id="28454"/>
    <lineage>
        <taxon>Bacteria</taxon>
        <taxon>Pseudomonadati</taxon>
        <taxon>Bacteroidota</taxon>
        <taxon>Sphingobacteriia</taxon>
        <taxon>Sphingobacteriales</taxon>
        <taxon>Sphingobacteriaceae</taxon>
        <taxon>Sphingobacterium</taxon>
    </lineage>
</organism>
<dbReference type="PANTHER" id="PTHR34585">
    <property type="match status" value="1"/>
</dbReference>
<name>A0A2X2J1F1_SPHMU</name>
<dbReference type="Pfam" id="PF12728">
    <property type="entry name" value="HTH_17"/>
    <property type="match status" value="1"/>
</dbReference>
<evidence type="ECO:0000313" key="2">
    <source>
        <dbReference type="EMBL" id="SPZ85373.1"/>
    </source>
</evidence>
<feature type="domain" description="Helix-turn-helix" evidence="1">
    <location>
        <begin position="36"/>
        <end position="86"/>
    </location>
</feature>
<dbReference type="Proteomes" id="UP000251241">
    <property type="component" value="Unassembled WGS sequence"/>
</dbReference>
<reference evidence="2 3" key="1">
    <citation type="submission" date="2018-06" db="EMBL/GenBank/DDBJ databases">
        <authorList>
            <consortium name="Pathogen Informatics"/>
            <person name="Doyle S."/>
        </authorList>
    </citation>
    <scope>NUCLEOTIDE SEQUENCE [LARGE SCALE GENOMIC DNA]</scope>
    <source>
        <strain evidence="2 3">NCTC11343</strain>
    </source>
</reference>
<dbReference type="GeneID" id="97183703"/>
<sequence length="92" mass="11048">MNREDRFITYQDLLEFKVELIELLKTLFSNEPKTKWIKSKEVRKILDLCPGTLQTLRNSNKIEFTKIGRTIYYNEKAVHKMLEERSNLNGRK</sequence>
<evidence type="ECO:0000313" key="3">
    <source>
        <dbReference type="Proteomes" id="UP000251241"/>
    </source>
</evidence>
<dbReference type="AlphaFoldDB" id="A0A2X2J1F1"/>
<dbReference type="PANTHER" id="PTHR34585:SF22">
    <property type="entry name" value="HELIX-TURN-HELIX DOMAIN-CONTAINING PROTEIN"/>
    <property type="match status" value="1"/>
</dbReference>
<dbReference type="EMBL" id="UAUU01000008">
    <property type="protein sequence ID" value="SPZ85373.1"/>
    <property type="molecule type" value="Genomic_DNA"/>
</dbReference>
<dbReference type="RefSeq" id="WP_204990729.1">
    <property type="nucleotide sequence ID" value="NZ_CP069793.1"/>
</dbReference>
<accession>A0A2X2J1F1</accession>
<proteinExistence type="predicted"/>
<evidence type="ECO:0000259" key="1">
    <source>
        <dbReference type="Pfam" id="PF12728"/>
    </source>
</evidence>
<dbReference type="InterPro" id="IPR041657">
    <property type="entry name" value="HTH_17"/>
</dbReference>